<dbReference type="PROSITE" id="PS51898">
    <property type="entry name" value="TYR_RECOMBINASE"/>
    <property type="match status" value="1"/>
</dbReference>
<organism evidence="3 4">
    <name type="scientific">Tectimicrobiota bacterium</name>
    <dbReference type="NCBI Taxonomy" id="2528274"/>
    <lineage>
        <taxon>Bacteria</taxon>
        <taxon>Pseudomonadati</taxon>
        <taxon>Nitrospinota/Tectimicrobiota group</taxon>
        <taxon>Candidatus Tectimicrobiota</taxon>
    </lineage>
</organism>
<dbReference type="Proteomes" id="UP000769766">
    <property type="component" value="Unassembled WGS sequence"/>
</dbReference>
<dbReference type="Pfam" id="PF00589">
    <property type="entry name" value="Phage_integrase"/>
    <property type="match status" value="1"/>
</dbReference>
<dbReference type="InterPro" id="IPR011010">
    <property type="entry name" value="DNA_brk_join_enz"/>
</dbReference>
<dbReference type="SUPFAM" id="SSF56349">
    <property type="entry name" value="DNA breaking-rejoining enzymes"/>
    <property type="match status" value="1"/>
</dbReference>
<evidence type="ECO:0000313" key="4">
    <source>
        <dbReference type="Proteomes" id="UP000769766"/>
    </source>
</evidence>
<dbReference type="InterPro" id="IPR013762">
    <property type="entry name" value="Integrase-like_cat_sf"/>
</dbReference>
<keyword evidence="1" id="KW-0233">DNA recombination</keyword>
<evidence type="ECO:0000259" key="2">
    <source>
        <dbReference type="PROSITE" id="PS51898"/>
    </source>
</evidence>
<dbReference type="GO" id="GO:0006310">
    <property type="term" value="P:DNA recombination"/>
    <property type="evidence" value="ECO:0007669"/>
    <property type="project" value="UniProtKB-KW"/>
</dbReference>
<dbReference type="GO" id="GO:0003677">
    <property type="term" value="F:DNA binding"/>
    <property type="evidence" value="ECO:0007669"/>
    <property type="project" value="InterPro"/>
</dbReference>
<name>A0A932CPR0_UNCTE</name>
<comment type="caution">
    <text evidence="3">The sequence shown here is derived from an EMBL/GenBank/DDBJ whole genome shotgun (WGS) entry which is preliminary data.</text>
</comment>
<reference evidence="3" key="1">
    <citation type="submission" date="2020-07" db="EMBL/GenBank/DDBJ databases">
        <title>Huge and variable diversity of episymbiotic CPR bacteria and DPANN archaea in groundwater ecosystems.</title>
        <authorList>
            <person name="He C.Y."/>
            <person name="Keren R."/>
            <person name="Whittaker M."/>
            <person name="Farag I.F."/>
            <person name="Doudna J."/>
            <person name="Cate J.H.D."/>
            <person name="Banfield J.F."/>
        </authorList>
    </citation>
    <scope>NUCLEOTIDE SEQUENCE</scope>
    <source>
        <strain evidence="3">NC_groundwater_672_Ag_B-0.1um_62_36</strain>
    </source>
</reference>
<dbReference type="EMBL" id="JACPRF010000278">
    <property type="protein sequence ID" value="MBI2877052.1"/>
    <property type="molecule type" value="Genomic_DNA"/>
</dbReference>
<dbReference type="Gene3D" id="1.10.443.10">
    <property type="entry name" value="Intergrase catalytic core"/>
    <property type="match status" value="1"/>
</dbReference>
<dbReference type="InterPro" id="IPR002104">
    <property type="entry name" value="Integrase_catalytic"/>
</dbReference>
<dbReference type="GO" id="GO:0015074">
    <property type="term" value="P:DNA integration"/>
    <property type="evidence" value="ECO:0007669"/>
    <property type="project" value="InterPro"/>
</dbReference>
<feature type="domain" description="Tyr recombinase" evidence="2">
    <location>
        <begin position="1"/>
        <end position="77"/>
    </location>
</feature>
<evidence type="ECO:0000256" key="1">
    <source>
        <dbReference type="ARBA" id="ARBA00023172"/>
    </source>
</evidence>
<gene>
    <name evidence="3" type="ORF">HYY20_09240</name>
</gene>
<feature type="non-terminal residue" evidence="3">
    <location>
        <position position="1"/>
    </location>
</feature>
<sequence length="83" mass="9803">QGERFRGLNERMDSAYRASEVLGRRFHLYLLRHSFATHLLDGGADLRHIAALLGHRQLDSAQAYTRVRPRELQRMHRRFHPRG</sequence>
<dbReference type="AlphaFoldDB" id="A0A932CPR0"/>
<proteinExistence type="predicted"/>
<evidence type="ECO:0000313" key="3">
    <source>
        <dbReference type="EMBL" id="MBI2877052.1"/>
    </source>
</evidence>
<protein>
    <submittedName>
        <fullName evidence="3">Tyrosine-type recombinase/integrase</fullName>
    </submittedName>
</protein>
<accession>A0A932CPR0</accession>